<dbReference type="Proteomes" id="UP000032633">
    <property type="component" value="Chromosome"/>
</dbReference>
<name>A0A0D5NL91_9BACL</name>
<keyword evidence="1" id="KW-0472">Membrane</keyword>
<dbReference type="EMBL" id="CP011058">
    <property type="protein sequence ID" value="AJY75910.1"/>
    <property type="molecule type" value="Genomic_DNA"/>
</dbReference>
<feature type="transmembrane region" description="Helical" evidence="1">
    <location>
        <begin position="48"/>
        <end position="69"/>
    </location>
</feature>
<dbReference type="PATRIC" id="fig|1126833.4.peg.3692"/>
<reference evidence="3" key="2">
    <citation type="submission" date="2015-03" db="EMBL/GenBank/DDBJ databases">
        <title>Genome sequence of Paenibacillus beijingensis strain DSM 24997T.</title>
        <authorList>
            <person name="Kwak Y."/>
            <person name="Shin J.-H."/>
        </authorList>
    </citation>
    <scope>NUCLEOTIDE SEQUENCE [LARGE SCALE GENOMIC DNA]</scope>
    <source>
        <strain evidence="3">DSM 24997</strain>
    </source>
</reference>
<dbReference type="STRING" id="1126833.VN24_16830"/>
<gene>
    <name evidence="2" type="ORF">VN24_16830</name>
</gene>
<evidence type="ECO:0008006" key="4">
    <source>
        <dbReference type="Google" id="ProtNLM"/>
    </source>
</evidence>
<accession>A0A0D5NL91</accession>
<dbReference type="KEGG" id="pbj:VN24_16830"/>
<proteinExistence type="predicted"/>
<dbReference type="HOGENOM" id="CLU_2303095_0_0_9"/>
<protein>
    <recommendedName>
        <fullName evidence="4">Lysine transporter LysE</fullName>
    </recommendedName>
</protein>
<keyword evidence="3" id="KW-1185">Reference proteome</keyword>
<evidence type="ECO:0000256" key="1">
    <source>
        <dbReference type="SAM" id="Phobius"/>
    </source>
</evidence>
<organism evidence="2 3">
    <name type="scientific">Paenibacillus beijingensis</name>
    <dbReference type="NCBI Taxonomy" id="1126833"/>
    <lineage>
        <taxon>Bacteria</taxon>
        <taxon>Bacillati</taxon>
        <taxon>Bacillota</taxon>
        <taxon>Bacilli</taxon>
        <taxon>Bacillales</taxon>
        <taxon>Paenibacillaceae</taxon>
        <taxon>Paenibacillus</taxon>
    </lineage>
</organism>
<sequence>MFCRAGDALLAFAFVSLAVLYVSLLPQFEDPAQGSLLVQGAVLGFTQISVSFIVNLLIVLVASRVAVWFGTRPTWLRVQRWLMASALTGLAARLALERQK</sequence>
<dbReference type="AlphaFoldDB" id="A0A0D5NL91"/>
<keyword evidence="1" id="KW-1133">Transmembrane helix</keyword>
<evidence type="ECO:0000313" key="2">
    <source>
        <dbReference type="EMBL" id="AJY75910.1"/>
    </source>
</evidence>
<reference evidence="2 3" key="1">
    <citation type="journal article" date="2015" name="J. Biotechnol.">
        <title>Complete genome sequence of Paenibacillus beijingensis 7188(T) (=DSM 24997(T)), a novel rhizobacterium from jujube garden soil.</title>
        <authorList>
            <person name="Kwak Y."/>
            <person name="Shin J.H."/>
        </authorList>
    </citation>
    <scope>NUCLEOTIDE SEQUENCE [LARGE SCALE GENOMIC DNA]</scope>
    <source>
        <strain evidence="2 3">DSM 24997</strain>
    </source>
</reference>
<evidence type="ECO:0000313" key="3">
    <source>
        <dbReference type="Proteomes" id="UP000032633"/>
    </source>
</evidence>
<keyword evidence="1" id="KW-0812">Transmembrane</keyword>